<keyword evidence="3" id="KW-0560">Oxidoreductase</keyword>
<feature type="binding site" evidence="5">
    <location>
        <position position="287"/>
    </location>
    <ligand>
        <name>Fe cation</name>
        <dbReference type="ChEBI" id="CHEBI:24875"/>
        <note>catalytic</note>
    </ligand>
</feature>
<feature type="signal peptide" evidence="6">
    <location>
        <begin position="1"/>
        <end position="19"/>
    </location>
</feature>
<proteinExistence type="inferred from homology"/>
<gene>
    <name evidence="7" type="ORF">CBRE1094_LOCUS37874</name>
</gene>
<keyword evidence="6" id="KW-0732">Signal</keyword>
<keyword evidence="4 5" id="KW-0408">Iron</keyword>
<evidence type="ECO:0000256" key="1">
    <source>
        <dbReference type="ARBA" id="ARBA00006787"/>
    </source>
</evidence>
<dbReference type="Pfam" id="PF03055">
    <property type="entry name" value="RPE65"/>
    <property type="match status" value="1"/>
</dbReference>
<evidence type="ECO:0000256" key="4">
    <source>
        <dbReference type="ARBA" id="ARBA00023004"/>
    </source>
</evidence>
<dbReference type="GO" id="GO:0046872">
    <property type="term" value="F:metal ion binding"/>
    <property type="evidence" value="ECO:0007669"/>
    <property type="project" value="UniProtKB-KW"/>
</dbReference>
<evidence type="ECO:0008006" key="8">
    <source>
        <dbReference type="Google" id="ProtNLM"/>
    </source>
</evidence>
<evidence type="ECO:0000256" key="5">
    <source>
        <dbReference type="PIRSR" id="PIRSR604294-1"/>
    </source>
</evidence>
<reference evidence="7" key="1">
    <citation type="submission" date="2021-01" db="EMBL/GenBank/DDBJ databases">
        <authorList>
            <person name="Corre E."/>
            <person name="Pelletier E."/>
            <person name="Niang G."/>
            <person name="Scheremetjew M."/>
            <person name="Finn R."/>
            <person name="Kale V."/>
            <person name="Holt S."/>
            <person name="Cochrane G."/>
            <person name="Meng A."/>
            <person name="Brown T."/>
            <person name="Cohen L."/>
        </authorList>
    </citation>
    <scope>NUCLEOTIDE SEQUENCE</scope>
    <source>
        <strain evidence="7">UTEX LB 985</strain>
    </source>
</reference>
<dbReference type="GO" id="GO:0010436">
    <property type="term" value="F:carotenoid dioxygenase activity"/>
    <property type="evidence" value="ECO:0007669"/>
    <property type="project" value="TreeGrafter"/>
</dbReference>
<dbReference type="PANTHER" id="PTHR10543:SF24">
    <property type="entry name" value="CAROTENOID ISOMEROOXYGENASE"/>
    <property type="match status" value="1"/>
</dbReference>
<feature type="binding site" evidence="5">
    <location>
        <position position="556"/>
    </location>
    <ligand>
        <name>Fe cation</name>
        <dbReference type="ChEBI" id="CHEBI:24875"/>
        <note>catalytic</note>
    </ligand>
</feature>
<dbReference type="InterPro" id="IPR004294">
    <property type="entry name" value="Carotenoid_Oase"/>
</dbReference>
<dbReference type="GO" id="GO:0042574">
    <property type="term" value="P:retinal metabolic process"/>
    <property type="evidence" value="ECO:0007669"/>
    <property type="project" value="TreeGrafter"/>
</dbReference>
<accession>A0A7S2IVR4</accession>
<comment type="similarity">
    <text evidence="1">Belongs to the carotenoid oxygenase family.</text>
</comment>
<evidence type="ECO:0000256" key="6">
    <source>
        <dbReference type="SAM" id="SignalP"/>
    </source>
</evidence>
<keyword evidence="2 5" id="KW-0479">Metal-binding</keyword>
<protein>
    <recommendedName>
        <fullName evidence="8">Carotenoid oxygenase</fullName>
    </recommendedName>
</protein>
<evidence type="ECO:0000256" key="3">
    <source>
        <dbReference type="ARBA" id="ARBA00023002"/>
    </source>
</evidence>
<dbReference type="AlphaFoldDB" id="A0A7S2IVR4"/>
<comment type="cofactor">
    <cofactor evidence="5">
        <name>Fe(2+)</name>
        <dbReference type="ChEBI" id="CHEBI:29033"/>
    </cofactor>
    <text evidence="5">Binds 1 Fe(2+) ion per subunit.</text>
</comment>
<feature type="chain" id="PRO_5031146931" description="Carotenoid oxygenase" evidence="6">
    <location>
        <begin position="20"/>
        <end position="564"/>
    </location>
</feature>
<name>A0A7S2IVR4_9EUKA</name>
<dbReference type="GO" id="GO:0016121">
    <property type="term" value="P:carotene catabolic process"/>
    <property type="evidence" value="ECO:0007669"/>
    <property type="project" value="TreeGrafter"/>
</dbReference>
<evidence type="ECO:0000256" key="2">
    <source>
        <dbReference type="ARBA" id="ARBA00022723"/>
    </source>
</evidence>
<dbReference type="EMBL" id="HBGU01069409">
    <property type="protein sequence ID" value="CAD9530459.1"/>
    <property type="molecule type" value="Transcribed_RNA"/>
</dbReference>
<sequence length="564" mass="61366">MRRSATSIVLSACTVLTVADKGFELLFEDALAEYEGATPLVFDRPDAVPPYLNGSFAQTGPGRWCWGSRCMTHALDGYSKLHAFTFSPPSSASPALVTFRSKFLRSGFWEHSSKANDIVFNVMAQACVPPLNPGLKAFTSATNDNNNVNIYKLGQSIELLSDTPTAVHISLQTLNSTYEYNGMVCDVGFPCSKISGLKSPLFQMAVGASAHPFRLPNGDYLGLAESANVMYKEAAAEAGFVREGAGADGGVDGLFDETFRLYRRGSATPAVAEEFASVPVKKSSYAHSFGLSKDGTAIGDGAMHAVIIEQPLHYNMLGLMRTGTLQAGFVSPPTDNTRFHVTPVTGGGEPITIEGPRFFFGHVVNTFSRGDGKYTIDVNAQDQIFFDRYSLDVLRNKTRRDEWPARNGYMAIMRYELDTTARTLSVKPLFSTSATNIAHELDLFKLHPSDEGVPYCGFWAWQAFYNSTSFASWAIVRVELCGAKPAVIAAWHRPNVYPGEPTFVPVPGSADRTEGTIMFKTLDGSTGLSHLVLCDAKTLKTKSEAVLPVRVPFTVHGGWFPKDA</sequence>
<dbReference type="PANTHER" id="PTHR10543">
    <property type="entry name" value="BETA-CAROTENE DIOXYGENASE"/>
    <property type="match status" value="1"/>
</dbReference>
<organism evidence="7">
    <name type="scientific">Haptolina brevifila</name>
    <dbReference type="NCBI Taxonomy" id="156173"/>
    <lineage>
        <taxon>Eukaryota</taxon>
        <taxon>Haptista</taxon>
        <taxon>Haptophyta</taxon>
        <taxon>Prymnesiophyceae</taxon>
        <taxon>Prymnesiales</taxon>
        <taxon>Prymnesiaceae</taxon>
        <taxon>Haptolina</taxon>
    </lineage>
</organism>
<evidence type="ECO:0000313" key="7">
    <source>
        <dbReference type="EMBL" id="CAD9530459.1"/>
    </source>
</evidence>
<dbReference type="GO" id="GO:0003834">
    <property type="term" value="F:beta-carotene 15,15'-dioxygenase activity"/>
    <property type="evidence" value="ECO:0007669"/>
    <property type="project" value="TreeGrafter"/>
</dbReference>
<feature type="binding site" evidence="5">
    <location>
        <position position="362"/>
    </location>
    <ligand>
        <name>Fe cation</name>
        <dbReference type="ChEBI" id="CHEBI:24875"/>
        <note>catalytic</note>
    </ligand>
</feature>